<keyword evidence="3" id="KW-1185">Reference proteome</keyword>
<accession>A0A3N1NU60</accession>
<comment type="caution">
    <text evidence="2">The sequence shown here is derived from an EMBL/GenBank/DDBJ whole genome shotgun (WGS) entry which is preliminary data.</text>
</comment>
<proteinExistence type="predicted"/>
<evidence type="ECO:0000256" key="1">
    <source>
        <dbReference type="SAM" id="Phobius"/>
    </source>
</evidence>
<evidence type="ECO:0000313" key="2">
    <source>
        <dbReference type="EMBL" id="ROQ18487.1"/>
    </source>
</evidence>
<protein>
    <submittedName>
        <fullName evidence="2">Uncharacterized protein</fullName>
    </submittedName>
</protein>
<feature type="transmembrane region" description="Helical" evidence="1">
    <location>
        <begin position="15"/>
        <end position="38"/>
    </location>
</feature>
<feature type="transmembrane region" description="Helical" evidence="1">
    <location>
        <begin position="144"/>
        <end position="167"/>
    </location>
</feature>
<dbReference type="OrthoDB" id="5659946at2"/>
<reference evidence="2 3" key="1">
    <citation type="submission" date="2018-11" db="EMBL/GenBank/DDBJ databases">
        <title>Genomic Encyclopedia of Type Strains, Phase IV (KMG-IV): sequencing the most valuable type-strain genomes for metagenomic binning, comparative biology and taxonomic classification.</title>
        <authorList>
            <person name="Goeker M."/>
        </authorList>
    </citation>
    <scope>NUCLEOTIDE SEQUENCE [LARGE SCALE GENOMIC DNA]</scope>
    <source>
        <strain evidence="2 3">DSM 16974</strain>
    </source>
</reference>
<feature type="transmembrane region" description="Helical" evidence="1">
    <location>
        <begin position="213"/>
        <end position="232"/>
    </location>
</feature>
<dbReference type="AlphaFoldDB" id="A0A3N1NU60"/>
<organism evidence="2 3">
    <name type="scientific">Marinimicrobium koreense</name>
    <dbReference type="NCBI Taxonomy" id="306545"/>
    <lineage>
        <taxon>Bacteria</taxon>
        <taxon>Pseudomonadati</taxon>
        <taxon>Pseudomonadota</taxon>
        <taxon>Gammaproteobacteria</taxon>
        <taxon>Cellvibrionales</taxon>
        <taxon>Cellvibrionaceae</taxon>
        <taxon>Marinimicrobium</taxon>
    </lineage>
</organism>
<dbReference type="Proteomes" id="UP000273643">
    <property type="component" value="Unassembled WGS sequence"/>
</dbReference>
<keyword evidence="1" id="KW-1133">Transmembrane helix</keyword>
<dbReference type="RefSeq" id="WP_123639107.1">
    <property type="nucleotide sequence ID" value="NZ_JBHYFO010000006.1"/>
</dbReference>
<feature type="transmembrane region" description="Helical" evidence="1">
    <location>
        <begin position="45"/>
        <end position="62"/>
    </location>
</feature>
<name>A0A3N1NU60_9GAMM</name>
<keyword evidence="1" id="KW-0472">Membrane</keyword>
<evidence type="ECO:0000313" key="3">
    <source>
        <dbReference type="Proteomes" id="UP000273643"/>
    </source>
</evidence>
<feature type="transmembrane region" description="Helical" evidence="1">
    <location>
        <begin position="68"/>
        <end position="87"/>
    </location>
</feature>
<feature type="transmembrane region" description="Helical" evidence="1">
    <location>
        <begin position="244"/>
        <end position="268"/>
    </location>
</feature>
<dbReference type="EMBL" id="RJUK01000002">
    <property type="protein sequence ID" value="ROQ18487.1"/>
    <property type="molecule type" value="Genomic_DNA"/>
</dbReference>
<feature type="transmembrane region" description="Helical" evidence="1">
    <location>
        <begin position="94"/>
        <end position="115"/>
    </location>
</feature>
<keyword evidence="1" id="KW-0812">Transmembrane</keyword>
<gene>
    <name evidence="2" type="ORF">EDC38_2714</name>
</gene>
<sequence length="282" mass="30042">MRALAEFILRGRLQATAVALIGNWVPLLTPATVALVTLRVGRNNGLLILLWGVLPSLLLLGFSQIAPAVATAVVGGVLLTYGAALFLRRGSGWATCLMGIVAVATLMAVLLGALAPDAVQAALQSWNQLLEELASSVDASVSSYSATFVLGMLAYGMAFPAALGLMLGRWWHSLVDNPGGFGAEFQALKLHPIQAVTSMAAAVYCLFQGLDYALWSALFLLPLVLQGVAMVHRLVAIKGLGVQWLFVFYAVLILLEPATQLLAVLAFLDTWLNFRERATPRA</sequence>